<keyword evidence="3" id="KW-1185">Reference proteome</keyword>
<accession>A0A6A3AED1</accession>
<comment type="caution">
    <text evidence="2">The sequence shown here is derived from an EMBL/GenBank/DDBJ whole genome shotgun (WGS) entry which is preliminary data.</text>
</comment>
<evidence type="ECO:0000256" key="1">
    <source>
        <dbReference type="PROSITE-ProRule" id="PRU10141"/>
    </source>
</evidence>
<sequence>MARGDTIGRGSFGTVNLVLPRKGFPNSPSMAVKSCETIRSVSLKNEKEVLDKLGFCQQIIRKSDTISLQI</sequence>
<keyword evidence="1" id="KW-0547">Nucleotide-binding</keyword>
<feature type="binding site" evidence="1">
    <location>
        <position position="33"/>
    </location>
    <ligand>
        <name>ATP</name>
        <dbReference type="ChEBI" id="CHEBI:30616"/>
    </ligand>
</feature>
<reference evidence="2" key="1">
    <citation type="submission" date="2019-09" db="EMBL/GenBank/DDBJ databases">
        <title>Draft genome information of white flower Hibiscus syriacus.</title>
        <authorList>
            <person name="Kim Y.-M."/>
        </authorList>
    </citation>
    <scope>NUCLEOTIDE SEQUENCE [LARGE SCALE GENOMIC DNA]</scope>
    <source>
        <strain evidence="2">YM2019G1</strain>
    </source>
</reference>
<organism evidence="2 3">
    <name type="scientific">Hibiscus syriacus</name>
    <name type="common">Rose of Sharon</name>
    <dbReference type="NCBI Taxonomy" id="106335"/>
    <lineage>
        <taxon>Eukaryota</taxon>
        <taxon>Viridiplantae</taxon>
        <taxon>Streptophyta</taxon>
        <taxon>Embryophyta</taxon>
        <taxon>Tracheophyta</taxon>
        <taxon>Spermatophyta</taxon>
        <taxon>Magnoliopsida</taxon>
        <taxon>eudicotyledons</taxon>
        <taxon>Gunneridae</taxon>
        <taxon>Pentapetalae</taxon>
        <taxon>rosids</taxon>
        <taxon>malvids</taxon>
        <taxon>Malvales</taxon>
        <taxon>Malvaceae</taxon>
        <taxon>Malvoideae</taxon>
        <taxon>Hibiscus</taxon>
    </lineage>
</organism>
<dbReference type="AlphaFoldDB" id="A0A6A3AED1"/>
<dbReference type="InterPro" id="IPR017441">
    <property type="entry name" value="Protein_kinase_ATP_BS"/>
</dbReference>
<proteinExistence type="predicted"/>
<dbReference type="GO" id="GO:0005524">
    <property type="term" value="F:ATP binding"/>
    <property type="evidence" value="ECO:0007669"/>
    <property type="project" value="UniProtKB-UniRule"/>
</dbReference>
<gene>
    <name evidence="2" type="ORF">F3Y22_tig00110548pilonHSYRG00507</name>
</gene>
<evidence type="ECO:0000313" key="2">
    <source>
        <dbReference type="EMBL" id="KAE8701202.1"/>
    </source>
</evidence>
<evidence type="ECO:0008006" key="4">
    <source>
        <dbReference type="Google" id="ProtNLM"/>
    </source>
</evidence>
<name>A0A6A3AED1_HIBSY</name>
<protein>
    <recommendedName>
        <fullName evidence="4">Protein kinase domain-containing protein</fullName>
    </recommendedName>
</protein>
<dbReference type="EMBL" id="VEPZ02001024">
    <property type="protein sequence ID" value="KAE8701202.1"/>
    <property type="molecule type" value="Genomic_DNA"/>
</dbReference>
<keyword evidence="1" id="KW-0067">ATP-binding</keyword>
<dbReference type="Proteomes" id="UP000436088">
    <property type="component" value="Unassembled WGS sequence"/>
</dbReference>
<dbReference type="PROSITE" id="PS00107">
    <property type="entry name" value="PROTEIN_KINASE_ATP"/>
    <property type="match status" value="1"/>
</dbReference>
<evidence type="ECO:0000313" key="3">
    <source>
        <dbReference type="Proteomes" id="UP000436088"/>
    </source>
</evidence>